<gene>
    <name evidence="2" type="ORF">DY000_02048745</name>
</gene>
<feature type="coiled-coil region" evidence="1">
    <location>
        <begin position="255"/>
        <end position="282"/>
    </location>
</feature>
<dbReference type="EMBL" id="QGKV02000297">
    <property type="protein sequence ID" value="KAF3605230.1"/>
    <property type="molecule type" value="Genomic_DNA"/>
</dbReference>
<keyword evidence="1" id="KW-0175">Coiled coil</keyword>
<sequence>MPRKVCRKTTMNHVHVPNITKIATGETSYSMIYNMEVVLSVRSKPSSKGIESLDNTTNKSTENLDLGYEGPYKVIVVRRAGANNLQEIPFVPQANGLDCDRKVKEEMEEYLQCMKTLRSQMTDVEDHAAKVSVEEQMQITTIDTLQKDLDHALSETKRLKEETDQKTRTKGELCSQILGKQRKISSMESDSANLAQSLELILQERDSISAKLVSKRSNYIKTAEEAKTKLEEQKGWFVSHMSNETGQQRQKEKSRKNLMELSDSARAKLDQAKQMRSEVIQENSKIKLSIENVKNKINDFKPELMSLDIKILEEEYTALLSDESGEAEYLHSLQSQAEKLKEISYIAKCGCGEKYSVGLL</sequence>
<dbReference type="Proteomes" id="UP000266723">
    <property type="component" value="Unassembled WGS sequence"/>
</dbReference>
<protein>
    <submittedName>
        <fullName evidence="2">Uncharacterized protein</fullName>
    </submittedName>
</protein>
<proteinExistence type="predicted"/>
<evidence type="ECO:0000313" key="2">
    <source>
        <dbReference type="EMBL" id="KAF3605230.1"/>
    </source>
</evidence>
<comment type="caution">
    <text evidence="2">The sequence shown here is derived from an EMBL/GenBank/DDBJ whole genome shotgun (WGS) entry which is preliminary data.</text>
</comment>
<evidence type="ECO:0000313" key="3">
    <source>
        <dbReference type="Proteomes" id="UP000266723"/>
    </source>
</evidence>
<organism evidence="2 3">
    <name type="scientific">Brassica cretica</name>
    <name type="common">Mustard</name>
    <dbReference type="NCBI Taxonomy" id="69181"/>
    <lineage>
        <taxon>Eukaryota</taxon>
        <taxon>Viridiplantae</taxon>
        <taxon>Streptophyta</taxon>
        <taxon>Embryophyta</taxon>
        <taxon>Tracheophyta</taxon>
        <taxon>Spermatophyta</taxon>
        <taxon>Magnoliopsida</taxon>
        <taxon>eudicotyledons</taxon>
        <taxon>Gunneridae</taxon>
        <taxon>Pentapetalae</taxon>
        <taxon>rosids</taxon>
        <taxon>malvids</taxon>
        <taxon>Brassicales</taxon>
        <taxon>Brassicaceae</taxon>
        <taxon>Brassiceae</taxon>
        <taxon>Brassica</taxon>
    </lineage>
</organism>
<evidence type="ECO:0000256" key="1">
    <source>
        <dbReference type="SAM" id="Coils"/>
    </source>
</evidence>
<reference evidence="2 3" key="1">
    <citation type="journal article" date="2020" name="BMC Genomics">
        <title>Intraspecific diversification of the crop wild relative Brassica cretica Lam. using demographic model selection.</title>
        <authorList>
            <person name="Kioukis A."/>
            <person name="Michalopoulou V.A."/>
            <person name="Briers L."/>
            <person name="Pirintsos S."/>
            <person name="Studholme D.J."/>
            <person name="Pavlidis P."/>
            <person name="Sarris P.F."/>
        </authorList>
    </citation>
    <scope>NUCLEOTIDE SEQUENCE [LARGE SCALE GENOMIC DNA]</scope>
    <source>
        <strain evidence="3">cv. PFS-1207/04</strain>
    </source>
</reference>
<dbReference type="PANTHER" id="PTHR38353:SF2">
    <property type="entry name" value="TROPOMYOSIN"/>
    <property type="match status" value="1"/>
</dbReference>
<name>A0ABQ7EQ51_BRACR</name>
<keyword evidence="3" id="KW-1185">Reference proteome</keyword>
<dbReference type="PANTHER" id="PTHR38353">
    <property type="entry name" value="TROPOMYOSIN"/>
    <property type="match status" value="1"/>
</dbReference>
<accession>A0ABQ7EQ51</accession>